<dbReference type="Gene3D" id="3.20.170.20">
    <property type="entry name" value="Protein of unknown function DUF952"/>
    <property type="match status" value="1"/>
</dbReference>
<dbReference type="AlphaFoldDB" id="A0A849L4J8"/>
<dbReference type="Pfam" id="PF06108">
    <property type="entry name" value="DUF952"/>
    <property type="match status" value="1"/>
</dbReference>
<protein>
    <submittedName>
        <fullName evidence="1">DUF952 domain-containing protein</fullName>
    </submittedName>
</protein>
<evidence type="ECO:0000313" key="2">
    <source>
        <dbReference type="Proteomes" id="UP000572377"/>
    </source>
</evidence>
<proteinExistence type="predicted"/>
<name>A0A849L4J8_9RHOB</name>
<keyword evidence="2" id="KW-1185">Reference proteome</keyword>
<dbReference type="InterPro" id="IPR009297">
    <property type="entry name" value="DUF952"/>
</dbReference>
<accession>A0A849L4J8</accession>
<dbReference type="PANTHER" id="PTHR34129:SF1">
    <property type="entry name" value="DUF952 DOMAIN-CONTAINING PROTEIN"/>
    <property type="match status" value="1"/>
</dbReference>
<dbReference type="SUPFAM" id="SSF56399">
    <property type="entry name" value="ADP-ribosylation"/>
    <property type="match status" value="1"/>
</dbReference>
<reference evidence="1 2" key="1">
    <citation type="submission" date="2020-05" db="EMBL/GenBank/DDBJ databases">
        <title>Gimesia benthica sp. nov., a novel planctomycete isolated from a deep-sea water sample of the Northwest Indian Ocean.</title>
        <authorList>
            <person name="Wang J."/>
            <person name="Ruan C."/>
            <person name="Song L."/>
            <person name="Zhu Y."/>
            <person name="Li A."/>
            <person name="Zheng X."/>
            <person name="Wang L."/>
            <person name="Lu Z."/>
            <person name="Huang Y."/>
            <person name="Du W."/>
            <person name="Zhou Y."/>
            <person name="Huang L."/>
            <person name="Dai X."/>
        </authorList>
    </citation>
    <scope>NUCLEOTIDE SEQUENCE [LARGE SCALE GENOMIC DNA]</scope>
    <source>
        <strain evidence="1 2">YYQ-30</strain>
    </source>
</reference>
<evidence type="ECO:0000313" key="1">
    <source>
        <dbReference type="EMBL" id="NNU81183.1"/>
    </source>
</evidence>
<organism evidence="1 2">
    <name type="scientific">Halovulum dunhuangense</name>
    <dbReference type="NCBI Taxonomy" id="1505036"/>
    <lineage>
        <taxon>Bacteria</taxon>
        <taxon>Pseudomonadati</taxon>
        <taxon>Pseudomonadota</taxon>
        <taxon>Alphaproteobacteria</taxon>
        <taxon>Rhodobacterales</taxon>
        <taxon>Paracoccaceae</taxon>
        <taxon>Halovulum</taxon>
    </lineage>
</organism>
<sequence>MLIYKIFRADEYAAFDASGESAGAPVDLADGYIHLSTAEQVKETAAKHFAGETGLMLLALEADTLHALKWEPSRGGQLFPHLYRPLRRADMLWARPLPLRDGVHDFGGLA</sequence>
<dbReference type="EMBL" id="JABFBC010000002">
    <property type="protein sequence ID" value="NNU81183.1"/>
    <property type="molecule type" value="Genomic_DNA"/>
</dbReference>
<dbReference type="Proteomes" id="UP000572377">
    <property type="component" value="Unassembled WGS sequence"/>
</dbReference>
<dbReference type="PANTHER" id="PTHR34129">
    <property type="entry name" value="BLR1139 PROTEIN"/>
    <property type="match status" value="1"/>
</dbReference>
<gene>
    <name evidence="1" type="ORF">HMH01_12125</name>
</gene>
<dbReference type="RefSeq" id="WP_171326585.1">
    <property type="nucleotide sequence ID" value="NZ_JABFBC010000002.1"/>
</dbReference>
<comment type="caution">
    <text evidence="1">The sequence shown here is derived from an EMBL/GenBank/DDBJ whole genome shotgun (WGS) entry which is preliminary data.</text>
</comment>